<protein>
    <submittedName>
        <fullName evidence="1">Uncharacterized protein</fullName>
    </submittedName>
</protein>
<organism evidence="1 2">
    <name type="scientific">Sphaerodactylus townsendi</name>
    <dbReference type="NCBI Taxonomy" id="933632"/>
    <lineage>
        <taxon>Eukaryota</taxon>
        <taxon>Metazoa</taxon>
        <taxon>Chordata</taxon>
        <taxon>Craniata</taxon>
        <taxon>Vertebrata</taxon>
        <taxon>Euteleostomi</taxon>
        <taxon>Lepidosauria</taxon>
        <taxon>Squamata</taxon>
        <taxon>Bifurcata</taxon>
        <taxon>Gekkota</taxon>
        <taxon>Sphaerodactylidae</taxon>
        <taxon>Sphaerodactylus</taxon>
    </lineage>
</organism>
<evidence type="ECO:0000313" key="2">
    <source>
        <dbReference type="Proteomes" id="UP000827872"/>
    </source>
</evidence>
<gene>
    <name evidence="1" type="ORF">K3G42_007587</name>
</gene>
<comment type="caution">
    <text evidence="1">The sequence shown here is derived from an EMBL/GenBank/DDBJ whole genome shotgun (WGS) entry which is preliminary data.</text>
</comment>
<accession>A0ACB8F2C6</accession>
<evidence type="ECO:0000313" key="1">
    <source>
        <dbReference type="EMBL" id="KAH7999266.1"/>
    </source>
</evidence>
<keyword evidence="2" id="KW-1185">Reference proteome</keyword>
<reference evidence="1" key="1">
    <citation type="submission" date="2021-08" db="EMBL/GenBank/DDBJ databases">
        <title>The first chromosome-level gecko genome reveals the dynamic sex chromosomes of Neotropical dwarf geckos (Sphaerodactylidae: Sphaerodactylus).</title>
        <authorList>
            <person name="Pinto B.J."/>
            <person name="Keating S.E."/>
            <person name="Gamble T."/>
        </authorList>
    </citation>
    <scope>NUCLEOTIDE SEQUENCE</scope>
    <source>
        <strain evidence="1">TG3544</strain>
    </source>
</reference>
<dbReference type="EMBL" id="CM037618">
    <property type="protein sequence ID" value="KAH7999266.1"/>
    <property type="molecule type" value="Genomic_DNA"/>
</dbReference>
<dbReference type="Proteomes" id="UP000827872">
    <property type="component" value="Linkage Group LG05"/>
</dbReference>
<sequence>MARDIMNISGLLSILVYGLLLLQECSCWTYHSSNYNMNYAEAEKWCKANFTNLVAIQTKEEISYLNATLDENANHYWIGLRKINSEWRWVGTNKPLDKDAENWAKGEPNGRKLNEDCVEIYIKRVKDSGKWNDERCSKKKAALCYTASCKLDSCSGRGECVETINNYTCNCDPGFYGRDCEYVRICEPPREPDHGILECDKPEKDFVYNSSCRVQCVEGYKPTVNEPIWCTSSGIWSTPTPMCKAVKCEMVPQPENGFANCSHADSELAFNSTCRFGCEEGYTLRGSSQIQCSSQGIWSAPIPHCEAVKCEAVSQPESGFVNCSRPETELVFNSTCQFSCEEGYTLRGLSQIQCSSEGHWSAPISHCEMVKCEAIPQPERGFVNCSHTDGETVNSTCQFSCEEGYILQGSSQIQCSSQGQWSAPIPQCKEVKCGAVQPPEGGFVNCSHTDTNLVFNSTCQFSCEEGYTLQGSSQIQCSSKGHWSASIPHCEIAKCESLTAPEKGFLNCTHPDFAYRTLCEVSCMDGWMLNGSYALQCLASGKWTAGLPTCEAAQPQWDVASYLFTATAATGASILSVGLLLAWLIKRIRRKVKKFIPARICSCLQQCLVHWTKENELQANVICGNHQEYTLPLVYEDVDLFVNV</sequence>
<proteinExistence type="predicted"/>
<name>A0ACB8F2C6_9SAUR</name>